<sequence length="193" mass="19968">MRVSKAQAAENRARILAETSRLIREGGIAGTGVDALSRAAGLTHGSLYSQFGSKEALMAEALTEATRRSEETVAPNLPPGGGIAAMVERYLSPRHRDQPGSGCALAAIGAEAARQGGPVRRAFTEGMQKLAGRLRVALEGRSRAPEDEALAAASTLVGALILARAVDDPDLSDRILAAARRQLTAGEAGANSD</sequence>
<dbReference type="InterPro" id="IPR009057">
    <property type="entry name" value="Homeodomain-like_sf"/>
</dbReference>
<keyword evidence="7" id="KW-1185">Reference proteome</keyword>
<evidence type="ECO:0000256" key="4">
    <source>
        <dbReference type="PROSITE-ProRule" id="PRU00335"/>
    </source>
</evidence>
<dbReference type="InterPro" id="IPR036271">
    <property type="entry name" value="Tet_transcr_reg_TetR-rel_C_sf"/>
</dbReference>
<dbReference type="EMBL" id="JAEUXJ010000004">
    <property type="protein sequence ID" value="MBL6456000.1"/>
    <property type="molecule type" value="Genomic_DNA"/>
</dbReference>
<dbReference type="Pfam" id="PF00440">
    <property type="entry name" value="TetR_N"/>
    <property type="match status" value="1"/>
</dbReference>
<evidence type="ECO:0000313" key="7">
    <source>
        <dbReference type="Proteomes" id="UP000606490"/>
    </source>
</evidence>
<dbReference type="RefSeq" id="WP_202825744.1">
    <property type="nucleotide sequence ID" value="NZ_JAEUXJ010000004.1"/>
</dbReference>
<dbReference type="InterPro" id="IPR001647">
    <property type="entry name" value="HTH_TetR"/>
</dbReference>
<organism evidence="6 7">
    <name type="scientific">Belnapia mucosa</name>
    <dbReference type="NCBI Taxonomy" id="2804532"/>
    <lineage>
        <taxon>Bacteria</taxon>
        <taxon>Pseudomonadati</taxon>
        <taxon>Pseudomonadota</taxon>
        <taxon>Alphaproteobacteria</taxon>
        <taxon>Acetobacterales</taxon>
        <taxon>Roseomonadaceae</taxon>
        <taxon>Belnapia</taxon>
    </lineage>
</organism>
<dbReference type="PANTHER" id="PTHR47506">
    <property type="entry name" value="TRANSCRIPTIONAL REGULATORY PROTEIN"/>
    <property type="match status" value="1"/>
</dbReference>
<comment type="caution">
    <text evidence="6">The sequence shown here is derived from an EMBL/GenBank/DDBJ whole genome shotgun (WGS) entry which is preliminary data.</text>
</comment>
<feature type="domain" description="HTH tetR-type" evidence="5">
    <location>
        <begin position="9"/>
        <end position="69"/>
    </location>
</feature>
<protein>
    <submittedName>
        <fullName evidence="6">TetR/AcrR family transcriptional regulator</fullName>
    </submittedName>
</protein>
<gene>
    <name evidence="6" type="ORF">JMJ55_11745</name>
</gene>
<dbReference type="SUPFAM" id="SSF48498">
    <property type="entry name" value="Tetracyclin repressor-like, C-terminal domain"/>
    <property type="match status" value="1"/>
</dbReference>
<dbReference type="SUPFAM" id="SSF46689">
    <property type="entry name" value="Homeodomain-like"/>
    <property type="match status" value="1"/>
</dbReference>
<dbReference type="Proteomes" id="UP000606490">
    <property type="component" value="Unassembled WGS sequence"/>
</dbReference>
<keyword evidence="1" id="KW-0805">Transcription regulation</keyword>
<dbReference type="PRINTS" id="PR00455">
    <property type="entry name" value="HTHTETR"/>
</dbReference>
<reference evidence="6 7" key="1">
    <citation type="submission" date="2021-01" db="EMBL/GenBank/DDBJ databases">
        <title>Belnapia mucosa sp. nov. and Belnapia arida sp. nov., isolated from the Tabernas Desert (Almeria, Spain).</title>
        <authorList>
            <person name="Molina-Menor E."/>
            <person name="Vidal-Verdu A."/>
            <person name="Calonge A."/>
            <person name="Satari L."/>
            <person name="Pereto Magraner J."/>
            <person name="Porcar Miralles M."/>
        </authorList>
    </citation>
    <scope>NUCLEOTIDE SEQUENCE [LARGE SCALE GENOMIC DNA]</scope>
    <source>
        <strain evidence="6 7">T6</strain>
    </source>
</reference>
<dbReference type="PANTHER" id="PTHR47506:SF7">
    <property type="entry name" value="TRANSCRIPTIONAL REGULATORY PROTEIN"/>
    <property type="match status" value="1"/>
</dbReference>
<accession>A0ABS1V2S6</accession>
<proteinExistence type="predicted"/>
<name>A0ABS1V2S6_9PROT</name>
<dbReference type="Gene3D" id="1.10.10.60">
    <property type="entry name" value="Homeodomain-like"/>
    <property type="match status" value="1"/>
</dbReference>
<evidence type="ECO:0000256" key="3">
    <source>
        <dbReference type="ARBA" id="ARBA00023163"/>
    </source>
</evidence>
<keyword evidence="3" id="KW-0804">Transcription</keyword>
<evidence type="ECO:0000256" key="2">
    <source>
        <dbReference type="ARBA" id="ARBA00023125"/>
    </source>
</evidence>
<evidence type="ECO:0000313" key="6">
    <source>
        <dbReference type="EMBL" id="MBL6456000.1"/>
    </source>
</evidence>
<dbReference type="PROSITE" id="PS50977">
    <property type="entry name" value="HTH_TETR_2"/>
    <property type="match status" value="1"/>
</dbReference>
<feature type="DNA-binding region" description="H-T-H motif" evidence="4">
    <location>
        <begin position="32"/>
        <end position="51"/>
    </location>
</feature>
<evidence type="ECO:0000256" key="1">
    <source>
        <dbReference type="ARBA" id="ARBA00023015"/>
    </source>
</evidence>
<dbReference type="Gene3D" id="1.10.357.10">
    <property type="entry name" value="Tetracycline Repressor, domain 2"/>
    <property type="match status" value="1"/>
</dbReference>
<evidence type="ECO:0000259" key="5">
    <source>
        <dbReference type="PROSITE" id="PS50977"/>
    </source>
</evidence>
<keyword evidence="2 4" id="KW-0238">DNA-binding</keyword>